<dbReference type="Pfam" id="PF12697">
    <property type="entry name" value="Abhydrolase_6"/>
    <property type="match status" value="1"/>
</dbReference>
<gene>
    <name evidence="4" type="ORF">BASA50_008613</name>
</gene>
<comment type="similarity">
    <text evidence="1">Belongs to the AB hydrolase superfamily.</text>
</comment>
<dbReference type="Proteomes" id="UP001648503">
    <property type="component" value="Unassembled WGS sequence"/>
</dbReference>
<dbReference type="EMBL" id="JAFCIX010000403">
    <property type="protein sequence ID" value="KAH6591640.1"/>
    <property type="molecule type" value="Genomic_DNA"/>
</dbReference>
<dbReference type="InterPro" id="IPR029058">
    <property type="entry name" value="AB_hydrolase_fold"/>
</dbReference>
<dbReference type="PANTHER" id="PTHR46118:SF4">
    <property type="entry name" value="PROTEIN ABHD11"/>
    <property type="match status" value="1"/>
</dbReference>
<sequence>MGLNGQGFVAHMHSQPQIETIPLAHSKVEPASTESRASDVRDRPLLILPGLFGSKQNWRSLSRFLAQQLGTTVVPLDMRNHGDSPHHPVHTYTAMCADVDAFVASQGWTSVNLLGHSMGGKVAMHAALLPGHNWLNKLVVVDMSPVAQTLSMSNIFAKYVAAMIKVDNAKVRSSAEADAILAEVVPEIPIRQFIMTNLKKQGDTYQFRINLEALSNGLAGLWSFDLSSDVHQFNGPTLFVAGGNSGYITPAMHPTIKRFFPASNIVSIADAGHWVHADKPEEFVKTVVGFLKSN</sequence>
<evidence type="ECO:0000313" key="5">
    <source>
        <dbReference type="Proteomes" id="UP001648503"/>
    </source>
</evidence>
<dbReference type="PANTHER" id="PTHR46118">
    <property type="entry name" value="PROTEIN ABHD11"/>
    <property type="match status" value="1"/>
</dbReference>
<evidence type="ECO:0000313" key="4">
    <source>
        <dbReference type="EMBL" id="KAH6591640.1"/>
    </source>
</evidence>
<organism evidence="4 5">
    <name type="scientific">Batrachochytrium salamandrivorans</name>
    <dbReference type="NCBI Taxonomy" id="1357716"/>
    <lineage>
        <taxon>Eukaryota</taxon>
        <taxon>Fungi</taxon>
        <taxon>Fungi incertae sedis</taxon>
        <taxon>Chytridiomycota</taxon>
        <taxon>Chytridiomycota incertae sedis</taxon>
        <taxon>Chytridiomycetes</taxon>
        <taxon>Rhizophydiales</taxon>
        <taxon>Rhizophydiales incertae sedis</taxon>
        <taxon>Batrachochytrium</taxon>
    </lineage>
</organism>
<feature type="domain" description="AB hydrolase-1" evidence="3">
    <location>
        <begin position="45"/>
        <end position="285"/>
    </location>
</feature>
<proteinExistence type="inferred from homology"/>
<keyword evidence="2" id="KW-0378">Hydrolase</keyword>
<dbReference type="InterPro" id="IPR000639">
    <property type="entry name" value="Epox_hydrolase-like"/>
</dbReference>
<dbReference type="Gene3D" id="3.40.50.1820">
    <property type="entry name" value="alpha/beta hydrolase"/>
    <property type="match status" value="1"/>
</dbReference>
<dbReference type="InterPro" id="IPR000073">
    <property type="entry name" value="AB_hydrolase_1"/>
</dbReference>
<dbReference type="SUPFAM" id="SSF53474">
    <property type="entry name" value="alpha/beta-Hydrolases"/>
    <property type="match status" value="1"/>
</dbReference>
<evidence type="ECO:0000256" key="1">
    <source>
        <dbReference type="ARBA" id="ARBA00008645"/>
    </source>
</evidence>
<accession>A0ABQ8F3T1</accession>
<protein>
    <recommendedName>
        <fullName evidence="3">AB hydrolase-1 domain-containing protein</fullName>
    </recommendedName>
</protein>
<evidence type="ECO:0000256" key="2">
    <source>
        <dbReference type="ARBA" id="ARBA00022801"/>
    </source>
</evidence>
<keyword evidence="5" id="KW-1185">Reference proteome</keyword>
<evidence type="ECO:0000259" key="3">
    <source>
        <dbReference type="Pfam" id="PF12697"/>
    </source>
</evidence>
<dbReference type="PRINTS" id="PR00412">
    <property type="entry name" value="EPOXHYDRLASE"/>
</dbReference>
<comment type="caution">
    <text evidence="4">The sequence shown here is derived from an EMBL/GenBank/DDBJ whole genome shotgun (WGS) entry which is preliminary data.</text>
</comment>
<name>A0ABQ8F3T1_9FUNG</name>
<reference evidence="4 5" key="1">
    <citation type="submission" date="2021-02" db="EMBL/GenBank/DDBJ databases">
        <title>Variation within the Batrachochytrium salamandrivorans European outbreak.</title>
        <authorList>
            <person name="Kelly M."/>
            <person name="Pasmans F."/>
            <person name="Shea T.P."/>
            <person name="Munoz J.F."/>
            <person name="Carranza S."/>
            <person name="Cuomo C.A."/>
            <person name="Martel A."/>
        </authorList>
    </citation>
    <scope>NUCLEOTIDE SEQUENCE [LARGE SCALE GENOMIC DNA]</scope>
    <source>
        <strain evidence="4 5">AMFP18/2</strain>
    </source>
</reference>